<keyword evidence="6" id="KW-0067">ATP-binding</keyword>
<dbReference type="GO" id="GO:0032040">
    <property type="term" value="C:small-subunit processome"/>
    <property type="evidence" value="ECO:0007669"/>
    <property type="project" value="UniProtKB-ARBA"/>
</dbReference>
<dbReference type="PANTHER" id="PTHR12858">
    <property type="entry name" value="RIBOSOME BIOGENESIS PROTEIN"/>
    <property type="match status" value="1"/>
</dbReference>
<feature type="compositionally biased region" description="Basic and acidic residues" evidence="11">
    <location>
        <begin position="618"/>
        <end position="632"/>
    </location>
</feature>
<dbReference type="Pfam" id="PF04950">
    <property type="entry name" value="RIBIOP_C"/>
    <property type="match status" value="1"/>
</dbReference>
<reference evidence="13 14" key="1">
    <citation type="submission" date="2019-12" db="EMBL/GenBank/DDBJ databases">
        <authorList>
            <person name="Floudas D."/>
            <person name="Bentzer J."/>
            <person name="Ahren D."/>
            <person name="Johansson T."/>
            <person name="Persson P."/>
            <person name="Tunlid A."/>
        </authorList>
    </citation>
    <scope>NUCLEOTIDE SEQUENCE [LARGE SCALE GENOMIC DNA]</scope>
    <source>
        <strain evidence="13 14">CBS 102.39</strain>
    </source>
</reference>
<evidence type="ECO:0000256" key="1">
    <source>
        <dbReference type="ARBA" id="ARBA00004604"/>
    </source>
</evidence>
<protein>
    <recommendedName>
        <fullName evidence="12">Bms1-type G domain-containing protein</fullName>
    </recommendedName>
</protein>
<evidence type="ECO:0000259" key="12">
    <source>
        <dbReference type="PROSITE" id="PS51714"/>
    </source>
</evidence>
<dbReference type="GO" id="GO:0030686">
    <property type="term" value="C:90S preribosome"/>
    <property type="evidence" value="ECO:0007669"/>
    <property type="project" value="TreeGrafter"/>
</dbReference>
<comment type="catalytic activity">
    <reaction evidence="9">
        <text>GTP + H2O = GDP + phosphate + H(+)</text>
        <dbReference type="Rhea" id="RHEA:19669"/>
        <dbReference type="ChEBI" id="CHEBI:15377"/>
        <dbReference type="ChEBI" id="CHEBI:15378"/>
        <dbReference type="ChEBI" id="CHEBI:37565"/>
        <dbReference type="ChEBI" id="CHEBI:43474"/>
        <dbReference type="ChEBI" id="CHEBI:58189"/>
    </reaction>
    <physiologicalReaction direction="left-to-right" evidence="9">
        <dbReference type="Rhea" id="RHEA:19670"/>
    </physiologicalReaction>
</comment>
<dbReference type="GO" id="GO:0000462">
    <property type="term" value="P:maturation of SSU-rRNA from tricistronic rRNA transcript (SSU-rRNA, 5.8S rRNA, LSU-rRNA)"/>
    <property type="evidence" value="ECO:0007669"/>
    <property type="project" value="TreeGrafter"/>
</dbReference>
<dbReference type="Pfam" id="PF08142">
    <property type="entry name" value="AARP2CN"/>
    <property type="match status" value="1"/>
</dbReference>
<dbReference type="CDD" id="cd01882">
    <property type="entry name" value="BMS1"/>
    <property type="match status" value="1"/>
</dbReference>
<evidence type="ECO:0000256" key="2">
    <source>
        <dbReference type="ARBA" id="ARBA00022517"/>
    </source>
</evidence>
<evidence type="ECO:0000313" key="14">
    <source>
        <dbReference type="Proteomes" id="UP000521872"/>
    </source>
</evidence>
<dbReference type="InterPro" id="IPR030387">
    <property type="entry name" value="G_Bms1/Tsr1_dom"/>
</dbReference>
<keyword evidence="7" id="KW-0342">GTP-binding</keyword>
<accession>A0A8H4QUI8</accession>
<dbReference type="GO" id="GO:0034511">
    <property type="term" value="F:U3 snoRNA binding"/>
    <property type="evidence" value="ECO:0007669"/>
    <property type="project" value="TreeGrafter"/>
</dbReference>
<evidence type="ECO:0000256" key="4">
    <source>
        <dbReference type="ARBA" id="ARBA00022741"/>
    </source>
</evidence>
<sequence>MDDRPHKPHRPSQSGGKAEKKDKGKQKQHGFNEKAFAPKSGRRADRQGRRNVERDQTRLHVPLVNRTPDEDPPPVIIAIVGPSGVGKTTLLKSLVRRYTKQTLNDAKGPITVVSGKKRRLTFIECNNDLNSMIDIGKIADLVLLMIDGSFGFEMETFEFLNILQSHGFPKVIGILTHLDLIKKASTLKDTKKALKKRFWTEIYQGAKLFYLSGVLNGRYPDTEIMNLSRFVSVMKFRPLVFRNTHPYLLADRIEDLTPRELVRTSKGKCDRTVTVYGYVRGTNLRLGTKVHIPGVGDLDMNSVTVLGDPCPLPTAESEKRRKLSEKKKLLIHAPMSDVGGVMYDKDAVWVNVPGSFTRGNTDVPHGEGEQMVMDLQDVDATLEDRVAQSSIRLFGTSSKALTVDPSSENREDSDDEGSVMDEDEDDDEEVEEGGDEQSGSEEEDWEIEDQEDESEAEEPSESLHNTGRSGRRTVTRSIPSSSKKERTDIDYADSDSDLGEDESTHPTGSRVRFGRDDEDHDIPSDDEDGMEEDDEDEDQEEGDEDVPRWKANLADRAQQLASSKEKKKNWIKLIYSTSLSPEEIVYGKKEEDEDQNGNDDDDFFQVKPKAVEDTEALDAGKEAIHPETLKKWEDEDMLESIRHLFITGGDGPPVEGEEGQEDGGFGGDYDDDGEGEDGSEDEDGNSAKPKDPTVSRAEALAAKKKILKRKFDEQYDDPESSKLDFYEEKKDEMARQLALNRAEFENVDSEARALIEGYRPGQYVRIELKDVPCEMIENFDPTYPIVIGGLLPAEERFGYVQVRIKRHRWYSRTLKTNDPLIFSLGWRRFQSIPIYSLDDHSIRMRMLKYTPEHMHCYATFYGPVTLPNTGFCAFNSLSADTPGFRVSATGVVLDIDRSAKIVKKIKLTGVPYKIFKNTAFIRDMFNTALEVAKFEGANIRTVSGIRGQIKKALPKPDGAFRATFEDKVLKSDIIFLRAWYSIQPRKFYNPVTSLLLSEKAKWTGMRLTGQVRREEGIKTPLNVNSTYKKVERAPRRFNPLVVPKKLQAALPYASKPKLMKPQKTETYMQKRAVVMEPEEKKALALMQQMRALRKDQVARRHEKKEEKKAERLKKMEKEGEKKMEKDKERKKEVMRIAGQKSKREAELQDGRGRTSKLQVYGYEERPSNNSLDYNFLTRWQPMLTLYAVRIEELHLCFVSRAFNAEAERMLYTRIRVEGPAQIKSFCNTIIRRLPLALRVQQLVIYMPPKVELQSDDLTRIVHALARTSNLNDLRILLQTSILERSSRDPAATPRCGWILTGHSFQLKSFTNTYFIANYAINNLIQSQTSLERLHLEDRKGAEDLRYWSDDVELPRLHTLCGSASVVHRLSTFPVATSLVRLRVRLLDCTHAEERETLSALGGYRKGLQSLSIELRAHHHNYSPLRTAGLISVMPTQFPDLKFLEILDYRCNRHQTSIPFMANSTIPYNKLETLIIRPARVPLWDKYVEGKPITHEETGYMSLANSASRQEIVDRLSRTTPALERFVLIDETPHVYKKNIHGDFELDPMAPPLDDEAWMKVGMDA</sequence>
<evidence type="ECO:0000256" key="5">
    <source>
        <dbReference type="ARBA" id="ARBA00022801"/>
    </source>
</evidence>
<feature type="compositionally biased region" description="Acidic residues" evidence="11">
    <location>
        <begin position="591"/>
        <end position="603"/>
    </location>
</feature>
<dbReference type="Proteomes" id="UP000521872">
    <property type="component" value="Unassembled WGS sequence"/>
</dbReference>
<keyword evidence="5" id="KW-0378">Hydrolase</keyword>
<dbReference type="Pfam" id="PF22298">
    <property type="entry name" value="Tsr1_G-like"/>
    <property type="match status" value="1"/>
</dbReference>
<feature type="domain" description="Bms1-type G" evidence="12">
    <location>
        <begin position="73"/>
        <end position="237"/>
    </location>
</feature>
<evidence type="ECO:0000256" key="11">
    <source>
        <dbReference type="SAM" id="MobiDB-lite"/>
    </source>
</evidence>
<feature type="compositionally biased region" description="Basic and acidic residues" evidence="11">
    <location>
        <begin position="513"/>
        <end position="523"/>
    </location>
</feature>
<evidence type="ECO:0000313" key="13">
    <source>
        <dbReference type="EMBL" id="KAF4617612.1"/>
    </source>
</evidence>
<feature type="compositionally biased region" description="Basic residues" evidence="11">
    <location>
        <begin position="1"/>
        <end position="10"/>
    </location>
</feature>
<proteinExistence type="inferred from homology"/>
<keyword evidence="14" id="KW-1185">Reference proteome</keyword>
<keyword evidence="3" id="KW-0597">Phosphoprotein</keyword>
<evidence type="ECO:0000256" key="6">
    <source>
        <dbReference type="ARBA" id="ARBA00022840"/>
    </source>
</evidence>
<comment type="subcellular location">
    <subcellularLocation>
        <location evidence="1">Nucleus</location>
        <location evidence="1">Nucleolus</location>
    </subcellularLocation>
</comment>
<evidence type="ECO:0000256" key="8">
    <source>
        <dbReference type="ARBA" id="ARBA00023242"/>
    </source>
</evidence>
<feature type="compositionally biased region" description="Acidic residues" evidence="11">
    <location>
        <begin position="668"/>
        <end position="684"/>
    </location>
</feature>
<dbReference type="Gene3D" id="3.40.50.300">
    <property type="entry name" value="P-loop containing nucleotide triphosphate hydrolases"/>
    <property type="match status" value="1"/>
</dbReference>
<name>A0A8H4QUI8_9AGAR</name>
<dbReference type="PROSITE" id="PS51714">
    <property type="entry name" value="G_BMS1"/>
    <property type="match status" value="1"/>
</dbReference>
<feature type="compositionally biased region" description="Basic and acidic residues" evidence="11">
    <location>
        <begin position="42"/>
        <end position="58"/>
    </location>
</feature>
<evidence type="ECO:0000256" key="7">
    <source>
        <dbReference type="ARBA" id="ARBA00023134"/>
    </source>
</evidence>
<dbReference type="SUPFAM" id="SSF52540">
    <property type="entry name" value="P-loop containing nucleoside triphosphate hydrolases"/>
    <property type="match status" value="1"/>
</dbReference>
<dbReference type="SMART" id="SM00382">
    <property type="entry name" value="AAA"/>
    <property type="match status" value="1"/>
</dbReference>
<dbReference type="GO" id="GO:0005525">
    <property type="term" value="F:GTP binding"/>
    <property type="evidence" value="ECO:0007669"/>
    <property type="project" value="UniProtKB-KW"/>
</dbReference>
<dbReference type="SMART" id="SM01362">
    <property type="entry name" value="DUF663"/>
    <property type="match status" value="1"/>
</dbReference>
<dbReference type="InterPro" id="IPR027417">
    <property type="entry name" value="P-loop_NTPase"/>
</dbReference>
<comment type="caution">
    <text evidence="13">The sequence shown here is derived from an EMBL/GenBank/DDBJ whole genome shotgun (WGS) entry which is preliminary data.</text>
</comment>
<feature type="region of interest" description="Disordered" evidence="11">
    <location>
        <begin position="585"/>
        <end position="604"/>
    </location>
</feature>
<feature type="region of interest" description="Disordered" evidence="11">
    <location>
        <begin position="1"/>
        <end position="59"/>
    </location>
</feature>
<dbReference type="InterPro" id="IPR007034">
    <property type="entry name" value="BMS1_TSR1_C"/>
</dbReference>
<dbReference type="GO" id="GO:0000479">
    <property type="term" value="P:endonucleolytic cleavage of tricistronic rRNA transcript (SSU-rRNA, 5.8S rRNA, LSU-rRNA)"/>
    <property type="evidence" value="ECO:0007669"/>
    <property type="project" value="TreeGrafter"/>
</dbReference>
<feature type="region of interest" description="Disordered" evidence="11">
    <location>
        <begin position="642"/>
        <end position="696"/>
    </location>
</feature>
<dbReference type="InterPro" id="IPR037875">
    <property type="entry name" value="Bms1_N"/>
</dbReference>
<dbReference type="EMBL" id="JAACJL010000030">
    <property type="protein sequence ID" value="KAF4617612.1"/>
    <property type="molecule type" value="Genomic_DNA"/>
</dbReference>
<dbReference type="InterPro" id="IPR039761">
    <property type="entry name" value="Bms1/Tsr1"/>
</dbReference>
<feature type="compositionally biased region" description="Acidic residues" evidence="11">
    <location>
        <begin position="411"/>
        <end position="460"/>
    </location>
</feature>
<feature type="compositionally biased region" description="Acidic residues" evidence="11">
    <location>
        <begin position="490"/>
        <end position="501"/>
    </location>
</feature>
<comment type="similarity">
    <text evidence="10">Belongs to the TRAFAC class translation factor GTPase superfamily. Bms1-like GTPase family. BMS1 subfamily.</text>
</comment>
<evidence type="ECO:0000256" key="10">
    <source>
        <dbReference type="ARBA" id="ARBA00061391"/>
    </source>
</evidence>
<keyword evidence="4" id="KW-0547">Nucleotide-binding</keyword>
<feature type="region of interest" description="Disordered" evidence="11">
    <location>
        <begin position="1095"/>
        <end position="1150"/>
    </location>
</feature>
<dbReference type="PANTHER" id="PTHR12858:SF2">
    <property type="entry name" value="RIBOSOME BIOGENESIS PROTEIN BMS1 HOMOLOG"/>
    <property type="match status" value="1"/>
</dbReference>
<feature type="compositionally biased region" description="Basic and acidic residues" evidence="11">
    <location>
        <begin position="1141"/>
        <end position="1150"/>
    </location>
</feature>
<keyword evidence="2" id="KW-0690">Ribosome biogenesis</keyword>
<dbReference type="SMART" id="SM00785">
    <property type="entry name" value="AARP2CN"/>
    <property type="match status" value="1"/>
</dbReference>
<dbReference type="InterPro" id="IPR003593">
    <property type="entry name" value="AAA+_ATPase"/>
</dbReference>
<dbReference type="GO" id="GO:0003924">
    <property type="term" value="F:GTPase activity"/>
    <property type="evidence" value="ECO:0007669"/>
    <property type="project" value="TreeGrafter"/>
</dbReference>
<feature type="compositionally biased region" description="Acidic residues" evidence="11">
    <location>
        <begin position="524"/>
        <end position="544"/>
    </location>
</feature>
<dbReference type="InterPro" id="IPR012948">
    <property type="entry name" value="AARP2CN"/>
</dbReference>
<organism evidence="13 14">
    <name type="scientific">Agrocybe pediades</name>
    <dbReference type="NCBI Taxonomy" id="84607"/>
    <lineage>
        <taxon>Eukaryota</taxon>
        <taxon>Fungi</taxon>
        <taxon>Dikarya</taxon>
        <taxon>Basidiomycota</taxon>
        <taxon>Agaricomycotina</taxon>
        <taxon>Agaricomycetes</taxon>
        <taxon>Agaricomycetidae</taxon>
        <taxon>Agaricales</taxon>
        <taxon>Agaricineae</taxon>
        <taxon>Strophariaceae</taxon>
        <taxon>Agrocybe</taxon>
    </lineage>
</organism>
<dbReference type="GO" id="GO:0005654">
    <property type="term" value="C:nucleoplasm"/>
    <property type="evidence" value="ECO:0007669"/>
    <property type="project" value="UniProtKB-ARBA"/>
</dbReference>
<feature type="compositionally biased region" description="Basic and acidic residues" evidence="11">
    <location>
        <begin position="1095"/>
        <end position="1134"/>
    </location>
</feature>
<dbReference type="GO" id="GO:0005524">
    <property type="term" value="F:ATP binding"/>
    <property type="evidence" value="ECO:0007669"/>
    <property type="project" value="UniProtKB-KW"/>
</dbReference>
<keyword evidence="8" id="KW-0539">Nucleus</keyword>
<gene>
    <name evidence="13" type="ORF">D9613_005616</name>
</gene>
<dbReference type="FunFam" id="3.40.50.300:FF:000105">
    <property type="entry name" value="BMS1 ribosome biogenesis factor"/>
    <property type="match status" value="1"/>
</dbReference>
<evidence type="ECO:0000256" key="3">
    <source>
        <dbReference type="ARBA" id="ARBA00022553"/>
    </source>
</evidence>
<evidence type="ECO:0000256" key="9">
    <source>
        <dbReference type="ARBA" id="ARBA00049117"/>
    </source>
</evidence>
<feature type="region of interest" description="Disordered" evidence="11">
    <location>
        <begin position="398"/>
        <end position="550"/>
    </location>
</feature>
<feature type="region of interest" description="Disordered" evidence="11">
    <location>
        <begin position="613"/>
        <end position="632"/>
    </location>
</feature>